<comment type="caution">
    <text evidence="3">The sequence shown here is derived from an EMBL/GenBank/DDBJ whole genome shotgun (WGS) entry which is preliminary data.</text>
</comment>
<dbReference type="Pfam" id="PF16314">
    <property type="entry name" value="DUF4954"/>
    <property type="match status" value="1"/>
</dbReference>
<sequence length="634" mass="71000">MTYRSLTPTEQEQLERQGCSSDNWQWISVKDNFTASKIRRTHFSGHVQIGKLNGHDKPEGIHDSTIDNCTLEDHVLVSQVGRLSHYIVRSHAVIENCGTIEAIGKSTFGNGTRASVINEAGGREVPLYEGLTAQTAWLMAFMRHRKNFTEQFTRLIDEKCSKALLDNGIIGHHARVSNCNTITNVYIGDHARVEGSLHLKNGTINSTESAPTRCGHGVMAENFMMAAGSVTNNASIVKNSFIGQGCIVDRQFSADHTVCFANSQLYHGEACSAFCAPYTVSHHKSTLLIAGYFAFMNAGSGSNQSNHMYKLGPVHQGVTERGCKLSSDSYLLWPAKIGAFTFVMGRHYSNPDIGDFPFSYLLDEEGISSLVPGANFRSIGTLRDSDKWPGRDIRTGTKADRIHYNMLHAYTVSKALKGKQRLTAIEQNQEAPNGYYTIGDVRIKKPALRRGIDIYNEIATIYTGNIIDRISKERNLSIEQLVEEIRTHGSIDTFGWVDMAGMLMPEYKLMQLVNEVESGQLASLSKIDAFLDEAFDQSPQDEWQWVLSRWDELTGMSIVDINADKLSQFMQNSHSAHQRFTMMLVKDAQKEYSERSKISFGYNDDPKIRFDEFTAIRGTCDDNSFVQKLKQESK</sequence>
<proteinExistence type="predicted"/>
<evidence type="ECO:0000259" key="2">
    <source>
        <dbReference type="Pfam" id="PF20683"/>
    </source>
</evidence>
<dbReference type="Gene3D" id="2.160.10.10">
    <property type="entry name" value="Hexapeptide repeat proteins"/>
    <property type="match status" value="1"/>
</dbReference>
<dbReference type="SUPFAM" id="SSF51161">
    <property type="entry name" value="Trimeric LpxA-like enzymes"/>
    <property type="match status" value="1"/>
</dbReference>
<dbReference type="InterPro" id="IPR049208">
    <property type="entry name" value="DUF6819"/>
</dbReference>
<dbReference type="RefSeq" id="WP_111444417.1">
    <property type="nucleotide sequence ID" value="NZ_QKZK01000004.1"/>
</dbReference>
<keyword evidence="4" id="KW-1185">Reference proteome</keyword>
<feature type="domain" description="DUF6819" evidence="2">
    <location>
        <begin position="479"/>
        <end position="632"/>
    </location>
</feature>
<feature type="domain" description="DUF4954" evidence="1">
    <location>
        <begin position="3"/>
        <end position="424"/>
    </location>
</feature>
<organism evidence="3 4">
    <name type="scientific">Breznakibacter xylanolyticus</name>
    <dbReference type="NCBI Taxonomy" id="990"/>
    <lineage>
        <taxon>Bacteria</taxon>
        <taxon>Pseudomonadati</taxon>
        <taxon>Bacteroidota</taxon>
        <taxon>Bacteroidia</taxon>
        <taxon>Marinilabiliales</taxon>
        <taxon>Marinilabiliaceae</taxon>
        <taxon>Breznakibacter</taxon>
    </lineage>
</organism>
<evidence type="ECO:0000313" key="3">
    <source>
        <dbReference type="EMBL" id="PZX19432.1"/>
    </source>
</evidence>
<dbReference type="OrthoDB" id="9814955at2"/>
<gene>
    <name evidence="3" type="ORF">LX69_00699</name>
</gene>
<dbReference type="EMBL" id="QKZK01000004">
    <property type="protein sequence ID" value="PZX19432.1"/>
    <property type="molecule type" value="Genomic_DNA"/>
</dbReference>
<dbReference type="AlphaFoldDB" id="A0A2W7P7P9"/>
<dbReference type="Proteomes" id="UP000249239">
    <property type="component" value="Unassembled WGS sequence"/>
</dbReference>
<accession>A0A2W7P7P9</accession>
<name>A0A2W7P7P9_9BACT</name>
<dbReference type="InterPro" id="IPR011004">
    <property type="entry name" value="Trimer_LpxA-like_sf"/>
</dbReference>
<evidence type="ECO:0000313" key="4">
    <source>
        <dbReference type="Proteomes" id="UP000249239"/>
    </source>
</evidence>
<dbReference type="Pfam" id="PF20683">
    <property type="entry name" value="DUF6819"/>
    <property type="match status" value="1"/>
</dbReference>
<evidence type="ECO:0000259" key="1">
    <source>
        <dbReference type="Pfam" id="PF16314"/>
    </source>
</evidence>
<protein>
    <submittedName>
        <fullName evidence="3">Uncharacterized protein DUF4954</fullName>
    </submittedName>
</protein>
<reference evidence="3 4" key="1">
    <citation type="submission" date="2018-06" db="EMBL/GenBank/DDBJ databases">
        <title>Genomic Encyclopedia of Archaeal and Bacterial Type Strains, Phase II (KMG-II): from individual species to whole genera.</title>
        <authorList>
            <person name="Goeker M."/>
        </authorList>
    </citation>
    <scope>NUCLEOTIDE SEQUENCE [LARGE SCALE GENOMIC DNA]</scope>
    <source>
        <strain evidence="3 4">DSM 6779</strain>
    </source>
</reference>
<dbReference type="InterPro" id="IPR032533">
    <property type="entry name" value="DUF4954"/>
</dbReference>